<protein>
    <submittedName>
        <fullName evidence="1">Uncharacterized protein</fullName>
    </submittedName>
</protein>
<evidence type="ECO:0000313" key="1">
    <source>
        <dbReference type="EMBL" id="JAH77666.1"/>
    </source>
</evidence>
<proteinExistence type="predicted"/>
<reference evidence="1" key="2">
    <citation type="journal article" date="2015" name="Fish Shellfish Immunol.">
        <title>Early steps in the European eel (Anguilla anguilla)-Vibrio vulnificus interaction in the gills: Role of the RtxA13 toxin.</title>
        <authorList>
            <person name="Callol A."/>
            <person name="Pajuelo D."/>
            <person name="Ebbesson L."/>
            <person name="Teles M."/>
            <person name="MacKenzie S."/>
            <person name="Amaro C."/>
        </authorList>
    </citation>
    <scope>NUCLEOTIDE SEQUENCE</scope>
</reference>
<organism evidence="1">
    <name type="scientific">Anguilla anguilla</name>
    <name type="common">European freshwater eel</name>
    <name type="synonym">Muraena anguilla</name>
    <dbReference type="NCBI Taxonomy" id="7936"/>
    <lineage>
        <taxon>Eukaryota</taxon>
        <taxon>Metazoa</taxon>
        <taxon>Chordata</taxon>
        <taxon>Craniata</taxon>
        <taxon>Vertebrata</taxon>
        <taxon>Euteleostomi</taxon>
        <taxon>Actinopterygii</taxon>
        <taxon>Neopterygii</taxon>
        <taxon>Teleostei</taxon>
        <taxon>Anguilliformes</taxon>
        <taxon>Anguillidae</taxon>
        <taxon>Anguilla</taxon>
    </lineage>
</organism>
<name>A0A0E9VI24_ANGAN</name>
<sequence length="27" mass="2682">MISGGIVWVSTVLSVVVTHAVAGKLAS</sequence>
<dbReference type="AlphaFoldDB" id="A0A0E9VI24"/>
<reference evidence="1" key="1">
    <citation type="submission" date="2014-11" db="EMBL/GenBank/DDBJ databases">
        <authorList>
            <person name="Amaro Gonzalez C."/>
        </authorList>
    </citation>
    <scope>NUCLEOTIDE SEQUENCE</scope>
</reference>
<dbReference type="EMBL" id="GBXM01030911">
    <property type="protein sequence ID" value="JAH77666.1"/>
    <property type="molecule type" value="Transcribed_RNA"/>
</dbReference>
<accession>A0A0E9VI24</accession>